<dbReference type="InterPro" id="IPR005804">
    <property type="entry name" value="FA_desaturase_dom"/>
</dbReference>
<feature type="transmembrane region" description="Helical" evidence="12">
    <location>
        <begin position="44"/>
        <end position="63"/>
    </location>
</feature>
<dbReference type="RefSeq" id="WP_126727229.1">
    <property type="nucleotide sequence ID" value="NZ_RYZH01000047.1"/>
</dbReference>
<keyword evidence="4 12" id="KW-0812">Transmembrane</keyword>
<dbReference type="GO" id="GO:0016020">
    <property type="term" value="C:membrane"/>
    <property type="evidence" value="ECO:0007669"/>
    <property type="project" value="UniProtKB-SubCell"/>
</dbReference>
<evidence type="ECO:0000256" key="2">
    <source>
        <dbReference type="ARBA" id="ARBA00008749"/>
    </source>
</evidence>
<evidence type="ECO:0000259" key="13">
    <source>
        <dbReference type="Pfam" id="PF00487"/>
    </source>
</evidence>
<feature type="transmembrane region" description="Helical" evidence="12">
    <location>
        <begin position="19"/>
        <end position="38"/>
    </location>
</feature>
<evidence type="ECO:0000256" key="12">
    <source>
        <dbReference type="SAM" id="Phobius"/>
    </source>
</evidence>
<keyword evidence="5" id="KW-0276">Fatty acid metabolism</keyword>
<keyword evidence="7" id="KW-0560">Oxidoreductase</keyword>
<dbReference type="Proteomes" id="UP000280296">
    <property type="component" value="Unassembled WGS sequence"/>
</dbReference>
<evidence type="ECO:0000256" key="1">
    <source>
        <dbReference type="ARBA" id="ARBA00004141"/>
    </source>
</evidence>
<feature type="transmembrane region" description="Helical" evidence="12">
    <location>
        <begin position="187"/>
        <end position="210"/>
    </location>
</feature>
<evidence type="ECO:0000256" key="3">
    <source>
        <dbReference type="ARBA" id="ARBA00022516"/>
    </source>
</evidence>
<feature type="transmembrane region" description="Helical" evidence="12">
    <location>
        <begin position="265"/>
        <end position="282"/>
    </location>
</feature>
<dbReference type="EMBL" id="RYZH01000047">
    <property type="protein sequence ID" value="RUL84632.1"/>
    <property type="molecule type" value="Genomic_DNA"/>
</dbReference>
<reference evidence="14 15" key="1">
    <citation type="submission" date="2018-12" db="EMBL/GenBank/DDBJ databases">
        <authorList>
            <person name="Toschakov S.V."/>
        </authorList>
    </citation>
    <scope>NUCLEOTIDE SEQUENCE [LARGE SCALE GENOMIC DNA]</scope>
    <source>
        <strain evidence="14 15">GM2012</strain>
    </source>
</reference>
<evidence type="ECO:0000256" key="9">
    <source>
        <dbReference type="ARBA" id="ARBA00023098"/>
    </source>
</evidence>
<evidence type="ECO:0000313" key="15">
    <source>
        <dbReference type="Proteomes" id="UP000280296"/>
    </source>
</evidence>
<protein>
    <submittedName>
        <fullName evidence="14">Acyl-CoA desaturase</fullName>
    </submittedName>
</protein>
<evidence type="ECO:0000256" key="7">
    <source>
        <dbReference type="ARBA" id="ARBA00023002"/>
    </source>
</evidence>
<name>A0A432MFD3_9BACT</name>
<dbReference type="PANTHER" id="PTHR11351">
    <property type="entry name" value="ACYL-COA DESATURASE"/>
    <property type="match status" value="1"/>
</dbReference>
<dbReference type="OrthoDB" id="19906at2"/>
<dbReference type="GO" id="GO:0006633">
    <property type="term" value="P:fatty acid biosynthetic process"/>
    <property type="evidence" value="ECO:0007669"/>
    <property type="project" value="UniProtKB-KW"/>
</dbReference>
<dbReference type="InterPro" id="IPR015876">
    <property type="entry name" value="Acyl-CoA_DS"/>
</dbReference>
<gene>
    <name evidence="14" type="ORF">TsocGM_19965</name>
</gene>
<keyword evidence="15" id="KW-1185">Reference proteome</keyword>
<sequence length="307" mass="35335">MIASEDAVSRIEGTPRIEWLRCLPFILMHVACLAVFWVGWSWTALMIALATLYLRVFGLTAFYHRYFSHRAFKTSRWFQCLGAVLGAAAVQRGPLWWAAHHRAHHRHADTAHDPHSPVHHGFFWSHVAWFMTDKHFGTRHHLVRDWAKYPELRFLDRHELVAPLGLVMALLGLGAALSAWAPGLKTSVWQVLVWGFFVSTVLLYHLTFAVNSIAHRWGSRPFATKDESRNSFLLALLTFGEGWHNNHHRFPVSARQGFRWWQIDITYYILVILSWLGVVWDIKPVPRHLLKSRLQPTAKSVSVGTGS</sequence>
<organism evidence="14 15">
    <name type="scientific">Tautonia sociabilis</name>
    <dbReference type="NCBI Taxonomy" id="2080755"/>
    <lineage>
        <taxon>Bacteria</taxon>
        <taxon>Pseudomonadati</taxon>
        <taxon>Planctomycetota</taxon>
        <taxon>Planctomycetia</taxon>
        <taxon>Isosphaerales</taxon>
        <taxon>Isosphaeraceae</taxon>
        <taxon>Tautonia</taxon>
    </lineage>
</organism>
<evidence type="ECO:0000256" key="8">
    <source>
        <dbReference type="ARBA" id="ARBA00023004"/>
    </source>
</evidence>
<evidence type="ECO:0000256" key="10">
    <source>
        <dbReference type="ARBA" id="ARBA00023136"/>
    </source>
</evidence>
<proteinExistence type="inferred from homology"/>
<evidence type="ECO:0000256" key="11">
    <source>
        <dbReference type="ARBA" id="ARBA00023160"/>
    </source>
</evidence>
<evidence type="ECO:0000256" key="4">
    <source>
        <dbReference type="ARBA" id="ARBA00022692"/>
    </source>
</evidence>
<keyword evidence="6 12" id="KW-1133">Transmembrane helix</keyword>
<dbReference type="GO" id="GO:0016717">
    <property type="term" value="F:oxidoreductase activity, acting on paired donors, with oxidation of a pair of donors resulting in the reduction of molecular oxygen to two molecules of water"/>
    <property type="evidence" value="ECO:0007669"/>
    <property type="project" value="InterPro"/>
</dbReference>
<keyword evidence="8" id="KW-0408">Iron</keyword>
<keyword evidence="3" id="KW-0444">Lipid biosynthesis</keyword>
<comment type="subcellular location">
    <subcellularLocation>
        <location evidence="1">Membrane</location>
        <topology evidence="1">Multi-pass membrane protein</topology>
    </subcellularLocation>
</comment>
<evidence type="ECO:0000256" key="5">
    <source>
        <dbReference type="ARBA" id="ARBA00022832"/>
    </source>
</evidence>
<evidence type="ECO:0000313" key="14">
    <source>
        <dbReference type="EMBL" id="RUL84632.1"/>
    </source>
</evidence>
<feature type="transmembrane region" description="Helical" evidence="12">
    <location>
        <begin position="160"/>
        <end position="181"/>
    </location>
</feature>
<dbReference type="CDD" id="cd03505">
    <property type="entry name" value="Delta9-FADS-like"/>
    <property type="match status" value="1"/>
</dbReference>
<dbReference type="Pfam" id="PF00487">
    <property type="entry name" value="FA_desaturase"/>
    <property type="match status" value="1"/>
</dbReference>
<dbReference type="AlphaFoldDB" id="A0A432MFD3"/>
<reference evidence="14 15" key="2">
    <citation type="submission" date="2019-01" db="EMBL/GenBank/DDBJ databases">
        <title>Tautonia sociabilis, a novel thermotolerant planctomycete of Isosphaeraceae family, isolated from a 4000 m deep subterranean habitat.</title>
        <authorList>
            <person name="Kovaleva O.L."/>
            <person name="Elcheninov A.G."/>
            <person name="Van Heerden E."/>
            <person name="Toshchakov S.V."/>
            <person name="Novikov A."/>
            <person name="Bonch-Osmolovskaya E.A."/>
            <person name="Kublanov I.V."/>
        </authorList>
    </citation>
    <scope>NUCLEOTIDE SEQUENCE [LARGE SCALE GENOMIC DNA]</scope>
    <source>
        <strain evidence="14 15">GM2012</strain>
    </source>
</reference>
<comment type="caution">
    <text evidence="14">The sequence shown here is derived from an EMBL/GenBank/DDBJ whole genome shotgun (WGS) entry which is preliminary data.</text>
</comment>
<keyword evidence="10 12" id="KW-0472">Membrane</keyword>
<comment type="similarity">
    <text evidence="2">Belongs to the fatty acid desaturase type 2 family.</text>
</comment>
<keyword evidence="9" id="KW-0443">Lipid metabolism</keyword>
<dbReference type="PANTHER" id="PTHR11351:SF31">
    <property type="entry name" value="DESATURASE 1, ISOFORM A-RELATED"/>
    <property type="match status" value="1"/>
</dbReference>
<keyword evidence="11" id="KW-0275">Fatty acid biosynthesis</keyword>
<feature type="domain" description="Fatty acid desaturase" evidence="13">
    <location>
        <begin position="41"/>
        <end position="266"/>
    </location>
</feature>
<evidence type="ECO:0000256" key="6">
    <source>
        <dbReference type="ARBA" id="ARBA00022989"/>
    </source>
</evidence>
<accession>A0A432MFD3</accession>
<dbReference type="PRINTS" id="PR00075">
    <property type="entry name" value="FACDDSATRASE"/>
</dbReference>